<evidence type="ECO:0000313" key="11">
    <source>
        <dbReference type="Proteomes" id="UP001326715"/>
    </source>
</evidence>
<feature type="signal peptide" evidence="6">
    <location>
        <begin position="1"/>
        <end position="19"/>
    </location>
</feature>
<proteinExistence type="predicted"/>
<evidence type="ECO:0000313" key="10">
    <source>
        <dbReference type="Proteomes" id="UP000183788"/>
    </source>
</evidence>
<dbReference type="Pfam" id="PF07676">
    <property type="entry name" value="PD40"/>
    <property type="match status" value="3"/>
</dbReference>
<dbReference type="Proteomes" id="UP000183788">
    <property type="component" value="Unassembled WGS sequence"/>
</dbReference>
<organism evidence="8 10">
    <name type="scientific">Chitinophaga sancti</name>
    <dbReference type="NCBI Taxonomy" id="1004"/>
    <lineage>
        <taxon>Bacteria</taxon>
        <taxon>Pseudomonadati</taxon>
        <taxon>Bacteroidota</taxon>
        <taxon>Chitinophagia</taxon>
        <taxon>Chitinophagales</taxon>
        <taxon>Chitinophagaceae</taxon>
        <taxon>Chitinophaga</taxon>
    </lineage>
</organism>
<dbReference type="InterPro" id="IPR011659">
    <property type="entry name" value="WD40"/>
</dbReference>
<dbReference type="PROSITE" id="PS50005">
    <property type="entry name" value="TPR"/>
    <property type="match status" value="1"/>
</dbReference>
<evidence type="ECO:0000259" key="7">
    <source>
        <dbReference type="PROSITE" id="PS51123"/>
    </source>
</evidence>
<dbReference type="InterPro" id="IPR011042">
    <property type="entry name" value="6-blade_b-propeller_TolB-like"/>
</dbReference>
<dbReference type="EMBL" id="CP140154">
    <property type="protein sequence ID" value="WQG88665.1"/>
    <property type="molecule type" value="Genomic_DNA"/>
</dbReference>
<dbReference type="InterPro" id="IPR050330">
    <property type="entry name" value="Bact_OuterMem_StrucFunc"/>
</dbReference>
<feature type="chain" id="PRO_5012814723" evidence="6">
    <location>
        <begin position="20"/>
        <end position="631"/>
    </location>
</feature>
<evidence type="ECO:0000256" key="3">
    <source>
        <dbReference type="ARBA" id="ARBA00023237"/>
    </source>
</evidence>
<dbReference type="RefSeq" id="WP_072362721.1">
    <property type="nucleotide sequence ID" value="NZ_CBHWAX010000282.1"/>
</dbReference>
<dbReference type="SUPFAM" id="SSF103088">
    <property type="entry name" value="OmpA-like"/>
    <property type="match status" value="1"/>
</dbReference>
<dbReference type="EMBL" id="FPIZ01000011">
    <property type="protein sequence ID" value="SFW70527.1"/>
    <property type="molecule type" value="Genomic_DNA"/>
</dbReference>
<dbReference type="GO" id="GO:0009279">
    <property type="term" value="C:cell outer membrane"/>
    <property type="evidence" value="ECO:0007669"/>
    <property type="project" value="UniProtKB-SubCell"/>
</dbReference>
<dbReference type="Proteomes" id="UP001326715">
    <property type="component" value="Chromosome"/>
</dbReference>
<evidence type="ECO:0000256" key="1">
    <source>
        <dbReference type="ARBA" id="ARBA00004442"/>
    </source>
</evidence>
<dbReference type="SUPFAM" id="SSF82171">
    <property type="entry name" value="DPP6 N-terminal domain-like"/>
    <property type="match status" value="1"/>
</dbReference>
<keyword evidence="4" id="KW-0802">TPR repeat</keyword>
<reference evidence="8 10" key="1">
    <citation type="submission" date="2016-11" db="EMBL/GenBank/DDBJ databases">
        <authorList>
            <person name="Jaros S."/>
            <person name="Januszkiewicz K."/>
            <person name="Wedrychowicz H."/>
        </authorList>
    </citation>
    <scope>NUCLEOTIDE SEQUENCE [LARGE SCALE GENOMIC DNA]</scope>
    <source>
        <strain evidence="8 10">DSM 784</strain>
    </source>
</reference>
<dbReference type="PANTHER" id="PTHR30329">
    <property type="entry name" value="STATOR ELEMENT OF FLAGELLAR MOTOR COMPLEX"/>
    <property type="match status" value="1"/>
</dbReference>
<dbReference type="Pfam" id="PF00691">
    <property type="entry name" value="OmpA"/>
    <property type="match status" value="1"/>
</dbReference>
<dbReference type="OrthoDB" id="9809364at2"/>
<dbReference type="InterPro" id="IPR006664">
    <property type="entry name" value="OMP_bac"/>
</dbReference>
<dbReference type="InterPro" id="IPR011990">
    <property type="entry name" value="TPR-like_helical_dom_sf"/>
</dbReference>
<feature type="domain" description="OmpA-like" evidence="7">
    <location>
        <begin position="515"/>
        <end position="631"/>
    </location>
</feature>
<accession>A0A1K1REC2</accession>
<keyword evidence="3" id="KW-0998">Cell outer membrane</keyword>
<dbReference type="InterPro" id="IPR036737">
    <property type="entry name" value="OmpA-like_sf"/>
</dbReference>
<evidence type="ECO:0000256" key="2">
    <source>
        <dbReference type="ARBA" id="ARBA00023136"/>
    </source>
</evidence>
<dbReference type="PRINTS" id="PR01023">
    <property type="entry name" value="NAFLGMOTY"/>
</dbReference>
<name>A0A1K1REC2_9BACT</name>
<evidence type="ECO:0000256" key="5">
    <source>
        <dbReference type="PROSITE-ProRule" id="PRU00473"/>
    </source>
</evidence>
<dbReference type="AlphaFoldDB" id="A0A1K1REC2"/>
<evidence type="ECO:0000256" key="6">
    <source>
        <dbReference type="SAM" id="SignalP"/>
    </source>
</evidence>
<dbReference type="PROSITE" id="PS51123">
    <property type="entry name" value="OMPA_2"/>
    <property type="match status" value="1"/>
</dbReference>
<keyword evidence="11" id="KW-1185">Reference proteome</keyword>
<dbReference type="STRING" id="1004.SAMN05661012_03722"/>
<dbReference type="InterPro" id="IPR006665">
    <property type="entry name" value="OmpA-like"/>
</dbReference>
<dbReference type="PANTHER" id="PTHR30329:SF21">
    <property type="entry name" value="LIPOPROTEIN YIAD-RELATED"/>
    <property type="match status" value="1"/>
</dbReference>
<evidence type="ECO:0000256" key="4">
    <source>
        <dbReference type="PROSITE-ProRule" id="PRU00339"/>
    </source>
</evidence>
<dbReference type="CDD" id="cd07185">
    <property type="entry name" value="OmpA_C-like"/>
    <property type="match status" value="1"/>
</dbReference>
<protein>
    <submittedName>
        <fullName evidence="9">OmpA family protein</fullName>
    </submittedName>
    <submittedName>
        <fullName evidence="8">WD40-like Beta Propeller Repeat</fullName>
    </submittedName>
</protein>
<evidence type="ECO:0000313" key="9">
    <source>
        <dbReference type="EMBL" id="WQG88665.1"/>
    </source>
</evidence>
<dbReference type="InterPro" id="IPR019734">
    <property type="entry name" value="TPR_rpt"/>
</dbReference>
<keyword evidence="6" id="KW-0732">Signal</keyword>
<dbReference type="PRINTS" id="PR01021">
    <property type="entry name" value="OMPADOMAIN"/>
</dbReference>
<evidence type="ECO:0000313" key="8">
    <source>
        <dbReference type="EMBL" id="SFW70527.1"/>
    </source>
</evidence>
<reference evidence="9 11" key="2">
    <citation type="submission" date="2023-11" db="EMBL/GenBank/DDBJ databases">
        <title>MicrobeMod: A computational toolkit for identifying prokaryotic methylation and restriction-modification with nanopore sequencing.</title>
        <authorList>
            <person name="Crits-Christoph A."/>
            <person name="Kang S.C."/>
            <person name="Lee H."/>
            <person name="Ostrov N."/>
        </authorList>
    </citation>
    <scope>NUCLEOTIDE SEQUENCE [LARGE SCALE GENOMIC DNA]</scope>
    <source>
        <strain evidence="9 11">ATCC 23090</strain>
    </source>
</reference>
<dbReference type="SUPFAM" id="SSF48452">
    <property type="entry name" value="TPR-like"/>
    <property type="match status" value="1"/>
</dbReference>
<keyword evidence="2 5" id="KW-0472">Membrane</keyword>
<gene>
    <name evidence="8" type="ORF">SAMN05661012_03722</name>
    <name evidence="9" type="ORF">SR876_27440</name>
</gene>
<dbReference type="Gene3D" id="3.30.1330.60">
    <property type="entry name" value="OmpA-like domain"/>
    <property type="match status" value="1"/>
</dbReference>
<feature type="repeat" description="TPR" evidence="4">
    <location>
        <begin position="65"/>
        <end position="98"/>
    </location>
</feature>
<sequence length="631" mass="70204">MAKFPILLSCLVISLGVHAQVVTYDNAKKKAQKSFDNAQLAVSEYKTEDAIIYLQEAVRAEPGFTDAYGQMTISYVELKKYDEAISAFENLKRLDSASIRPALLAYSKALGGVGRFTEALASINLYIATTKVKNPKAEALQKTFTYAAKEAAHPVPFKPVNLGDNVNTKDGEYFPSLTIDNQMLVFTRRVNGKNEDFYVSERDDSMHWKKAYNLGAPVNSPQFNEGAQNISQDGNTIVFTGCNFPNGRGSCDIYYAIRTEEGLWVEPMNLGNPINTRDWESQPCLSPDKQTLYFARETADAGSDIFMSEMQANGRWGTPERLGPNINTPGDESTPFIHADNQTLYFASNGRPGFGGMDLFYSRRQPDGSWGPAVNLGYPINTMDEEASMVVAADGKTAYYASDRTDSRGSLDIYSFELYPAARPLKTLYVRGYVFDAKNQKRLVANIELQDLETGQTMADIKSDLLGNYLVALPVGRDYGLNVNKKGYLFHSENFSLKGAEKDTGYFREVPLVPLDTSAIMVLNNVFFASREYTLKAESYVELNRLVGLMKENPTMIVEISGHTDDVGNDQINLTLSDKRAQAVVQYLEQKGIEAERLVAKGYGESKPVADNETPEGRAQNRRTEFKIIKL</sequence>
<dbReference type="Gene3D" id="2.120.10.30">
    <property type="entry name" value="TolB, C-terminal domain"/>
    <property type="match status" value="1"/>
</dbReference>
<comment type="subcellular location">
    <subcellularLocation>
        <location evidence="1">Cell outer membrane</location>
    </subcellularLocation>
</comment>
<dbReference type="Gene3D" id="1.25.40.10">
    <property type="entry name" value="Tetratricopeptide repeat domain"/>
    <property type="match status" value="1"/>
</dbReference>